<evidence type="ECO:0000313" key="7">
    <source>
        <dbReference type="Proteomes" id="UP000035100"/>
    </source>
</evidence>
<keyword evidence="4" id="KW-0804">Transcription</keyword>
<evidence type="ECO:0000256" key="3">
    <source>
        <dbReference type="ARBA" id="ARBA00023125"/>
    </source>
</evidence>
<sequence length="293" mass="31573">MDWREVPSLSALRAFEAAARTGSLSAAARELNVTHAAISQHVRTLEAHFGRALIGRDGQRMVPTAEGAELAGALGEGFGRIAAGVRDLLAIDRLRPLRVALTPSLAANWLLPRIGRFWAAHPDVHVELLPSPALVDLTRDDVDVAIRYGKGGWPGTDPKVLMPVGHAAVAAPGYVRTKPKGLADLAGVTWLLDGQSSEERLWAQEQGLDMAGETVKTFNSLDLAREAAVAGLGVTILPMLYLETPLRQGALELLVREEVSPIAYHILTRPGPPNPGRDPFIRWLREMAAETPV</sequence>
<organism evidence="6 7">
    <name type="scientific">Wenxinia marina DSM 24838</name>
    <dbReference type="NCBI Taxonomy" id="1123501"/>
    <lineage>
        <taxon>Bacteria</taxon>
        <taxon>Pseudomonadati</taxon>
        <taxon>Pseudomonadota</taxon>
        <taxon>Alphaproteobacteria</taxon>
        <taxon>Rhodobacterales</taxon>
        <taxon>Roseobacteraceae</taxon>
        <taxon>Wenxinia</taxon>
    </lineage>
</organism>
<dbReference type="EMBL" id="AONG01000003">
    <property type="protein sequence ID" value="KIQ71088.1"/>
    <property type="molecule type" value="Genomic_DNA"/>
</dbReference>
<dbReference type="InterPro" id="IPR036390">
    <property type="entry name" value="WH_DNA-bd_sf"/>
</dbReference>
<reference evidence="6 7" key="1">
    <citation type="submission" date="2013-01" db="EMBL/GenBank/DDBJ databases">
        <authorList>
            <person name="Fiebig A."/>
            <person name="Goeker M."/>
            <person name="Klenk H.-P.P."/>
        </authorList>
    </citation>
    <scope>NUCLEOTIDE SEQUENCE [LARGE SCALE GENOMIC DNA]</scope>
    <source>
        <strain evidence="6 7">DSM 24838</strain>
    </source>
</reference>
<dbReference type="InterPro" id="IPR058163">
    <property type="entry name" value="LysR-type_TF_proteobact-type"/>
</dbReference>
<dbReference type="InterPro" id="IPR005119">
    <property type="entry name" value="LysR_subst-bd"/>
</dbReference>
<evidence type="ECO:0000256" key="1">
    <source>
        <dbReference type="ARBA" id="ARBA00009437"/>
    </source>
</evidence>
<dbReference type="SUPFAM" id="SSF46785">
    <property type="entry name" value="Winged helix' DNA-binding domain"/>
    <property type="match status" value="1"/>
</dbReference>
<evidence type="ECO:0000256" key="2">
    <source>
        <dbReference type="ARBA" id="ARBA00023015"/>
    </source>
</evidence>
<dbReference type="InterPro" id="IPR036388">
    <property type="entry name" value="WH-like_DNA-bd_sf"/>
</dbReference>
<proteinExistence type="inferred from homology"/>
<dbReference type="PANTHER" id="PTHR30537:SF79">
    <property type="entry name" value="TRANSCRIPTIONAL REGULATOR-RELATED"/>
    <property type="match status" value="1"/>
</dbReference>
<keyword evidence="3" id="KW-0238">DNA-binding</keyword>
<dbReference type="PROSITE" id="PS50931">
    <property type="entry name" value="HTH_LYSR"/>
    <property type="match status" value="1"/>
</dbReference>
<dbReference type="GO" id="GO:0003700">
    <property type="term" value="F:DNA-binding transcription factor activity"/>
    <property type="evidence" value="ECO:0007669"/>
    <property type="project" value="InterPro"/>
</dbReference>
<dbReference type="Proteomes" id="UP000035100">
    <property type="component" value="Unassembled WGS sequence"/>
</dbReference>
<dbReference type="SUPFAM" id="SSF53850">
    <property type="entry name" value="Periplasmic binding protein-like II"/>
    <property type="match status" value="1"/>
</dbReference>
<dbReference type="PANTHER" id="PTHR30537">
    <property type="entry name" value="HTH-TYPE TRANSCRIPTIONAL REGULATOR"/>
    <property type="match status" value="1"/>
</dbReference>
<gene>
    <name evidence="6" type="ORF">Wenmar_00466</name>
</gene>
<dbReference type="STRING" id="1123501.Wenmar_00466"/>
<keyword evidence="7" id="KW-1185">Reference proteome</keyword>
<protein>
    <submittedName>
        <fullName evidence="6">Transcriptional regulator, LysR family</fullName>
    </submittedName>
</protein>
<evidence type="ECO:0000313" key="6">
    <source>
        <dbReference type="EMBL" id="KIQ71088.1"/>
    </source>
</evidence>
<dbReference type="RefSeq" id="WP_018304584.1">
    <property type="nucleotide sequence ID" value="NZ_KB902314.1"/>
</dbReference>
<dbReference type="GO" id="GO:0006351">
    <property type="term" value="P:DNA-templated transcription"/>
    <property type="evidence" value="ECO:0007669"/>
    <property type="project" value="TreeGrafter"/>
</dbReference>
<comment type="caution">
    <text evidence="6">The sequence shown here is derived from an EMBL/GenBank/DDBJ whole genome shotgun (WGS) entry which is preliminary data.</text>
</comment>
<dbReference type="InterPro" id="IPR000847">
    <property type="entry name" value="LysR_HTH_N"/>
</dbReference>
<accession>A0A0D0QJ71</accession>
<evidence type="ECO:0000256" key="4">
    <source>
        <dbReference type="ARBA" id="ARBA00023163"/>
    </source>
</evidence>
<comment type="similarity">
    <text evidence="1">Belongs to the LysR transcriptional regulatory family.</text>
</comment>
<feature type="domain" description="HTH lysR-type" evidence="5">
    <location>
        <begin position="7"/>
        <end position="64"/>
    </location>
</feature>
<dbReference type="AlphaFoldDB" id="A0A0D0QJ71"/>
<dbReference type="Pfam" id="PF00126">
    <property type="entry name" value="HTH_1"/>
    <property type="match status" value="1"/>
</dbReference>
<dbReference type="PRINTS" id="PR00039">
    <property type="entry name" value="HTHLYSR"/>
</dbReference>
<evidence type="ECO:0000259" key="5">
    <source>
        <dbReference type="PROSITE" id="PS50931"/>
    </source>
</evidence>
<keyword evidence="2" id="KW-0805">Transcription regulation</keyword>
<dbReference type="OrthoDB" id="9813056at2"/>
<dbReference type="Pfam" id="PF03466">
    <property type="entry name" value="LysR_substrate"/>
    <property type="match status" value="1"/>
</dbReference>
<dbReference type="Gene3D" id="1.10.10.10">
    <property type="entry name" value="Winged helix-like DNA-binding domain superfamily/Winged helix DNA-binding domain"/>
    <property type="match status" value="1"/>
</dbReference>
<dbReference type="Gene3D" id="3.40.190.10">
    <property type="entry name" value="Periplasmic binding protein-like II"/>
    <property type="match status" value="2"/>
</dbReference>
<dbReference type="eggNOG" id="COG0583">
    <property type="taxonomic scope" value="Bacteria"/>
</dbReference>
<dbReference type="GO" id="GO:0043565">
    <property type="term" value="F:sequence-specific DNA binding"/>
    <property type="evidence" value="ECO:0007669"/>
    <property type="project" value="TreeGrafter"/>
</dbReference>
<name>A0A0D0QJ71_9RHOB</name>
<dbReference type="PATRIC" id="fig|1123501.6.peg.525"/>